<accession>A0A9W9CUI3</accession>
<evidence type="ECO:0000313" key="2">
    <source>
        <dbReference type="EMBL" id="KAJ4387572.1"/>
    </source>
</evidence>
<protein>
    <recommendedName>
        <fullName evidence="1">DUF5672 domain-containing protein</fullName>
    </recommendedName>
</protein>
<feature type="domain" description="DUF5672" evidence="1">
    <location>
        <begin position="144"/>
        <end position="283"/>
    </location>
</feature>
<reference evidence="2" key="1">
    <citation type="submission" date="2022-10" db="EMBL/GenBank/DDBJ databases">
        <title>Tapping the CABI collections for fungal endophytes: first genome assemblies for Collariella, Neodidymelliopsis, Ascochyta clinopodiicola, Didymella pomorum, Didymosphaeria variabile, Neocosmospora piperis and Neocucurbitaria cava.</title>
        <authorList>
            <person name="Hill R."/>
        </authorList>
    </citation>
    <scope>NUCLEOTIDE SEQUENCE</scope>
    <source>
        <strain evidence="2">IMI 355082</strain>
    </source>
</reference>
<sequence length="315" mass="35190">MGASTRPAVIALRTLAFLWIAALFTKELMGWNTPLLPHTAIGRIEQILTADKTAGYNAPHTSVTLGDIQNKVAFMVETQYTEHLVPLILHFHGVLGPDWPIVFFTTEEMIRDHLGPSHSAIWQRAVNSGAIVVIPIPESEGFDLTDRVGVNLFLVNPWVWENLAPAEHVLLFQSDSVICGNSPHKVEDFFHWDFVGPPPLQDRHWYHGGLTLRNRTMIMDILNEPHDWLGETKAGSDGGGEDIWFAMKMEARGGKLPDWPMAIQFAEEFDWNVQAYKTPFGYHKVHADAPNSMDEISAYCPEIALAMPGVLPPAP</sequence>
<dbReference type="OrthoDB" id="10025998at2759"/>
<name>A0A9W9CUI3_9PEZI</name>
<proteinExistence type="predicted"/>
<evidence type="ECO:0000259" key="1">
    <source>
        <dbReference type="Pfam" id="PF18922"/>
    </source>
</evidence>
<dbReference type="AlphaFoldDB" id="A0A9W9CUI3"/>
<dbReference type="EMBL" id="JAPEVB010000005">
    <property type="protein sequence ID" value="KAJ4387572.1"/>
    <property type="molecule type" value="Genomic_DNA"/>
</dbReference>
<gene>
    <name evidence="2" type="ORF">N0V93_008167</name>
</gene>
<organism evidence="2 3">
    <name type="scientific">Gnomoniopsis smithogilvyi</name>
    <dbReference type="NCBI Taxonomy" id="1191159"/>
    <lineage>
        <taxon>Eukaryota</taxon>
        <taxon>Fungi</taxon>
        <taxon>Dikarya</taxon>
        <taxon>Ascomycota</taxon>
        <taxon>Pezizomycotina</taxon>
        <taxon>Sordariomycetes</taxon>
        <taxon>Sordariomycetidae</taxon>
        <taxon>Diaporthales</taxon>
        <taxon>Gnomoniaceae</taxon>
        <taxon>Gnomoniopsis</taxon>
    </lineage>
</organism>
<dbReference type="Pfam" id="PF18922">
    <property type="entry name" value="DUF5672"/>
    <property type="match status" value="1"/>
</dbReference>
<keyword evidence="3" id="KW-1185">Reference proteome</keyword>
<comment type="caution">
    <text evidence="2">The sequence shown here is derived from an EMBL/GenBank/DDBJ whole genome shotgun (WGS) entry which is preliminary data.</text>
</comment>
<dbReference type="InterPro" id="IPR043729">
    <property type="entry name" value="DUF5672"/>
</dbReference>
<dbReference type="Proteomes" id="UP001140453">
    <property type="component" value="Unassembled WGS sequence"/>
</dbReference>
<evidence type="ECO:0000313" key="3">
    <source>
        <dbReference type="Proteomes" id="UP001140453"/>
    </source>
</evidence>